<gene>
    <name evidence="1" type="primary">thiS</name>
    <name evidence="1" type="ORF">CB4_03608</name>
</gene>
<dbReference type="CDD" id="cd00565">
    <property type="entry name" value="Ubl_ThiS"/>
    <property type="match status" value="1"/>
</dbReference>
<name>A0A0U5B4W1_9BACL</name>
<dbReference type="RefSeq" id="WP_096467090.1">
    <property type="nucleotide sequence ID" value="NZ_AP017312.1"/>
</dbReference>
<dbReference type="InterPro" id="IPR016155">
    <property type="entry name" value="Mopterin_synth/thiamin_S_b"/>
</dbReference>
<dbReference type="AlphaFoldDB" id="A0A0U5B4W1"/>
<dbReference type="InterPro" id="IPR003749">
    <property type="entry name" value="ThiS/MoaD-like"/>
</dbReference>
<evidence type="ECO:0000313" key="1">
    <source>
        <dbReference type="EMBL" id="BAU29408.1"/>
    </source>
</evidence>
<dbReference type="Pfam" id="PF02597">
    <property type="entry name" value="ThiS"/>
    <property type="match status" value="1"/>
</dbReference>
<proteinExistence type="predicted"/>
<accession>A0A0U5B4W1</accession>
<dbReference type="Proteomes" id="UP000217696">
    <property type="component" value="Chromosome"/>
</dbReference>
<dbReference type="InterPro" id="IPR010035">
    <property type="entry name" value="Thi_S"/>
</dbReference>
<protein>
    <submittedName>
        <fullName evidence="1">Sulfur carrier protein ThiS</fullName>
    </submittedName>
</protein>
<dbReference type="SUPFAM" id="SSF54285">
    <property type="entry name" value="MoaD/ThiS"/>
    <property type="match status" value="1"/>
</dbReference>
<organism evidence="1 2">
    <name type="scientific">Aneurinibacillus soli</name>
    <dbReference type="NCBI Taxonomy" id="1500254"/>
    <lineage>
        <taxon>Bacteria</taxon>
        <taxon>Bacillati</taxon>
        <taxon>Bacillota</taxon>
        <taxon>Bacilli</taxon>
        <taxon>Bacillales</taxon>
        <taxon>Paenibacillaceae</taxon>
        <taxon>Aneurinibacillus group</taxon>
        <taxon>Aneurinibacillus</taxon>
    </lineage>
</organism>
<dbReference type="KEGG" id="asoc:CB4_03608"/>
<dbReference type="EMBL" id="AP017312">
    <property type="protein sequence ID" value="BAU29408.1"/>
    <property type="molecule type" value="Genomic_DNA"/>
</dbReference>
<evidence type="ECO:0000313" key="2">
    <source>
        <dbReference type="Proteomes" id="UP000217696"/>
    </source>
</evidence>
<dbReference type="Gene3D" id="3.10.20.30">
    <property type="match status" value="1"/>
</dbReference>
<dbReference type="PANTHER" id="PTHR34472">
    <property type="entry name" value="SULFUR CARRIER PROTEIN THIS"/>
    <property type="match status" value="1"/>
</dbReference>
<dbReference type="OrthoDB" id="9798559at2"/>
<dbReference type="PANTHER" id="PTHR34472:SF1">
    <property type="entry name" value="SULFUR CARRIER PROTEIN THIS"/>
    <property type="match status" value="1"/>
</dbReference>
<sequence>MNIVINGDAQTVPDHIETVQQLLAYLHLQDRIVVVEINRDILQKDAHAATPVREGDVFELVHFVGGG</sequence>
<dbReference type="InterPro" id="IPR012675">
    <property type="entry name" value="Beta-grasp_dom_sf"/>
</dbReference>
<reference evidence="1 2" key="1">
    <citation type="submission" date="2015-12" db="EMBL/GenBank/DDBJ databases">
        <title>Genome sequence of Aneurinibacillus soli.</title>
        <authorList>
            <person name="Lee J.S."/>
            <person name="Lee K.C."/>
            <person name="Kim K.K."/>
            <person name="Lee B.W."/>
        </authorList>
    </citation>
    <scope>NUCLEOTIDE SEQUENCE [LARGE SCALE GENOMIC DNA]</scope>
    <source>
        <strain evidence="1 2">CB4</strain>
    </source>
</reference>
<keyword evidence="2" id="KW-1185">Reference proteome</keyword>
<dbReference type="NCBIfam" id="TIGR01683">
    <property type="entry name" value="thiS"/>
    <property type="match status" value="1"/>
</dbReference>